<gene>
    <name evidence="5" type="ORF">F8M41_009350</name>
</gene>
<keyword evidence="3" id="KW-0964">Secreted</keyword>
<dbReference type="Pfam" id="PF20147">
    <property type="entry name" value="Crinkler"/>
    <property type="match status" value="1"/>
</dbReference>
<evidence type="ECO:0000256" key="1">
    <source>
        <dbReference type="ARBA" id="ARBA00004340"/>
    </source>
</evidence>
<evidence type="ECO:0000313" key="6">
    <source>
        <dbReference type="Proteomes" id="UP000439903"/>
    </source>
</evidence>
<reference evidence="5 6" key="1">
    <citation type="journal article" date="2019" name="Environ. Microbiol.">
        <title>At the nexus of three kingdoms: the genome of the mycorrhizal fungus Gigaspora margarita provides insights into plant, endobacterial and fungal interactions.</title>
        <authorList>
            <person name="Venice F."/>
            <person name="Ghignone S."/>
            <person name="Salvioli di Fossalunga A."/>
            <person name="Amselem J."/>
            <person name="Novero M."/>
            <person name="Xianan X."/>
            <person name="Sedzielewska Toro K."/>
            <person name="Morin E."/>
            <person name="Lipzen A."/>
            <person name="Grigoriev I.V."/>
            <person name="Henrissat B."/>
            <person name="Martin F.M."/>
            <person name="Bonfante P."/>
        </authorList>
    </citation>
    <scope>NUCLEOTIDE SEQUENCE [LARGE SCALE GENOMIC DNA]</scope>
    <source>
        <strain evidence="5 6">BEG34</strain>
    </source>
</reference>
<dbReference type="OrthoDB" id="2359245at2759"/>
<dbReference type="AlphaFoldDB" id="A0A8H4EQN4"/>
<dbReference type="GO" id="GO:0005576">
    <property type="term" value="C:extracellular region"/>
    <property type="evidence" value="ECO:0007669"/>
    <property type="project" value="UniProtKB-SubCell"/>
</dbReference>
<sequence>MLIGQSTYTVDMILMCFVLGSPLSGCFPIDICKKLTVDGAEVNIEDLSVGHLKKLIRSTINEDIALNYLELWKVEISLTDEEKKYEVLDERPYNVDIEQEFGGIKLDGFMMFSDVFQNDYIPPKRHIHLIVRLPTTTSNNTPNSLEWSIRSIDNNSILLGVNQIIAPFDQLFTKCSDEKLELPIFKPDRNHPSFNMIQKLQIPSNPEYNNSSPFFLINDLPKDGHGGITDTTDLEQFSQTKECLVVMGTSGSGKTRTLIEFLCKKYGFYFIGTTMGNPGSNDLHNMVQYMSSKLTRTSSTDNDAYALRFCKCMLLARIYLLNYIFEKYKKISAYNWTFLQLFPTYFFEDVDIFDELTFEFRKTSEDFLDNSIQSLILKIRKFTNQIRLPIILDEAQVIIDQFEDKFTSSTNSEVTRPLYSIVIRAFTMRHVCVIPSGTGLTMKSVINLTGSGVVKGRNWNNQMVIIKNGFDSIDKVRNFLSKFGFPCDDHQNILQWLVGRVRFTASFAEEWLSTDCSISELFDWFKRKYTDPNSDKSIMIKIIKRTDNESVRKRIRESLLEEGASDFDIISLLERIVAKIWYTGCSSILAQESALTLFEYGIALLERSSFGDLQICVYEPLVIYSALEYFKKYKDLSFHILDIMSEVNYSPSSMGILWESLIPDAITKLFQNNAHVFKRPLPYKDWEIYQPPNSKPCVLAMRNSSNYNLPDFLENPIAPFFYPENTAGPDVVTVACPVNSDKKYLVLTQAKLREKNEGDFLLTTDPRKFYHTRSKNTEDKLLKGKIYKESFNKVSKLIDEKYNGVFRVFISYPATVKLKEEIDRSTNIEMDSTSEDWTAIIDANNCNLIFDQRHINMFNGLKQSKKRK</sequence>
<keyword evidence="6" id="KW-1185">Reference proteome</keyword>
<dbReference type="EMBL" id="WTPW01000201">
    <property type="protein sequence ID" value="KAF0536088.1"/>
    <property type="molecule type" value="Genomic_DNA"/>
</dbReference>
<proteinExistence type="predicted"/>
<dbReference type="GO" id="GO:0043657">
    <property type="term" value="C:host cell"/>
    <property type="evidence" value="ECO:0007669"/>
    <property type="project" value="UniProtKB-SubCell"/>
</dbReference>
<evidence type="ECO:0000313" key="5">
    <source>
        <dbReference type="EMBL" id="KAF0536088.1"/>
    </source>
</evidence>
<comment type="caution">
    <text evidence="5">The sequence shown here is derived from an EMBL/GenBank/DDBJ whole genome shotgun (WGS) entry which is preliminary data.</text>
</comment>
<accession>A0A8H4EQN4</accession>
<comment type="subcellular location">
    <subcellularLocation>
        <location evidence="1">Host cell</location>
    </subcellularLocation>
    <subcellularLocation>
        <location evidence="2">Secreted</location>
    </subcellularLocation>
</comment>
<evidence type="ECO:0000259" key="4">
    <source>
        <dbReference type="Pfam" id="PF20147"/>
    </source>
</evidence>
<name>A0A8H4EQN4_GIGMA</name>
<protein>
    <recommendedName>
        <fullName evidence="4">Crinkler effector protein N-terminal domain-containing protein</fullName>
    </recommendedName>
</protein>
<evidence type="ECO:0000256" key="2">
    <source>
        <dbReference type="ARBA" id="ARBA00004613"/>
    </source>
</evidence>
<feature type="domain" description="Crinkler effector protein N-terminal" evidence="4">
    <location>
        <begin position="14"/>
        <end position="132"/>
    </location>
</feature>
<dbReference type="InterPro" id="IPR027417">
    <property type="entry name" value="P-loop_NTPase"/>
</dbReference>
<dbReference type="SUPFAM" id="SSF52540">
    <property type="entry name" value="P-loop containing nucleoside triphosphate hydrolases"/>
    <property type="match status" value="1"/>
</dbReference>
<dbReference type="Proteomes" id="UP000439903">
    <property type="component" value="Unassembled WGS sequence"/>
</dbReference>
<evidence type="ECO:0000256" key="3">
    <source>
        <dbReference type="ARBA" id="ARBA00022525"/>
    </source>
</evidence>
<organism evidence="5 6">
    <name type="scientific">Gigaspora margarita</name>
    <dbReference type="NCBI Taxonomy" id="4874"/>
    <lineage>
        <taxon>Eukaryota</taxon>
        <taxon>Fungi</taxon>
        <taxon>Fungi incertae sedis</taxon>
        <taxon>Mucoromycota</taxon>
        <taxon>Glomeromycotina</taxon>
        <taxon>Glomeromycetes</taxon>
        <taxon>Diversisporales</taxon>
        <taxon>Gigasporaceae</taxon>
        <taxon>Gigaspora</taxon>
    </lineage>
</organism>
<dbReference type="InterPro" id="IPR045379">
    <property type="entry name" value="Crinkler_N"/>
</dbReference>